<dbReference type="EC" id="2.8.1.8" evidence="8"/>
<evidence type="ECO:0000313" key="11">
    <source>
        <dbReference type="Proteomes" id="UP000235122"/>
    </source>
</evidence>
<keyword evidence="8" id="KW-0963">Cytoplasm</keyword>
<feature type="binding site" evidence="8">
    <location>
        <position position="294"/>
    </location>
    <ligand>
        <name>[4Fe-4S] cluster</name>
        <dbReference type="ChEBI" id="CHEBI:49883"/>
        <label>1</label>
    </ligand>
</feature>
<dbReference type="InterPro" id="IPR007197">
    <property type="entry name" value="rSAM"/>
</dbReference>
<sequence>MSTVPEPEGRKLLRVEVRNSKTPIEKKPTWIKTKAVTGKRYMEMRQRVRDAGSHTVCAEAGCPNIFECWEDREATFLIGGAFCTRRCDFCDIATGKPTEYDTDEPRRVASEIAALKLNYATVTGVSRDDLEDGASWLYAETCRQIHAQSPGTGVELLVDDFRGKDEALDEVFSSKPEVFGHNLETVPRIFKKIRPAFRYERSLEVLRKAHEAGLITKSNFILGMGETTDEVVQAMKDMRSAQVDLLTITQYLRPSPLHHPIDRWVKPKEFVELSKIAYELGFKGVMSGPMVRSSYRAGRLWAKAMRAYGRPLSKEQEELYFQGTTRQEASTLLADNPALASA</sequence>
<dbReference type="STRING" id="33007.HMPREF3198_01915"/>
<keyword evidence="5 8" id="KW-0408">Iron</keyword>
<feature type="binding site" evidence="8">
    <location>
        <position position="90"/>
    </location>
    <ligand>
        <name>[4Fe-4S] cluster</name>
        <dbReference type="ChEBI" id="CHEBI:49883"/>
        <label>2</label>
        <note>4Fe-4S-S-AdoMet</note>
    </ligand>
</feature>
<keyword evidence="2 8" id="KW-0808">Transferase</keyword>
<dbReference type="SFLD" id="SFLDS00029">
    <property type="entry name" value="Radical_SAM"/>
    <property type="match status" value="1"/>
</dbReference>
<dbReference type="GO" id="GO:0051539">
    <property type="term" value="F:4 iron, 4 sulfur cluster binding"/>
    <property type="evidence" value="ECO:0007669"/>
    <property type="project" value="UniProtKB-UniRule"/>
</dbReference>
<comment type="similarity">
    <text evidence="8">Belongs to the radical SAM superfamily. Lipoyl synthase family.</text>
</comment>
<dbReference type="UniPathway" id="UPA00538">
    <property type="reaction ID" value="UER00593"/>
</dbReference>
<evidence type="ECO:0000256" key="6">
    <source>
        <dbReference type="ARBA" id="ARBA00023014"/>
    </source>
</evidence>
<dbReference type="NCBIfam" id="NF009544">
    <property type="entry name" value="PRK12928.1"/>
    <property type="match status" value="1"/>
</dbReference>
<dbReference type="GO" id="GO:0009249">
    <property type="term" value="P:protein lipoylation"/>
    <property type="evidence" value="ECO:0007669"/>
    <property type="project" value="UniProtKB-UniRule"/>
</dbReference>
<proteinExistence type="inferred from homology"/>
<dbReference type="Gene3D" id="3.20.20.70">
    <property type="entry name" value="Aldolase class I"/>
    <property type="match status" value="1"/>
</dbReference>
<dbReference type="HAMAP" id="MF_00206">
    <property type="entry name" value="Lipoyl_synth"/>
    <property type="match status" value="1"/>
</dbReference>
<comment type="function">
    <text evidence="8">Catalyzes the radical-mediated insertion of two sulfur atoms into the C-6 and C-8 positions of the octanoyl moiety bound to the lipoyl domains of lipoate-dependent enzymes, thereby converting the octanoylated domains into lipoylated derivatives.</text>
</comment>
<dbReference type="Pfam" id="PF16881">
    <property type="entry name" value="LIAS_N"/>
    <property type="match status" value="1"/>
</dbReference>
<evidence type="ECO:0000313" key="10">
    <source>
        <dbReference type="EMBL" id="PKY71626.1"/>
    </source>
</evidence>
<keyword evidence="11" id="KW-1185">Reference proteome</keyword>
<comment type="catalytic activity">
    <reaction evidence="7 8">
        <text>[[Fe-S] cluster scaffold protein carrying a second [4Fe-4S](2+) cluster] + N(6)-octanoyl-L-lysyl-[protein] + 2 oxidized [2Fe-2S]-[ferredoxin] + 2 S-adenosyl-L-methionine + 4 H(+) = [[Fe-S] cluster scaffold protein] + N(6)-[(R)-dihydrolipoyl]-L-lysyl-[protein] + 4 Fe(3+) + 2 hydrogen sulfide + 2 5'-deoxyadenosine + 2 L-methionine + 2 reduced [2Fe-2S]-[ferredoxin]</text>
        <dbReference type="Rhea" id="RHEA:16585"/>
        <dbReference type="Rhea" id="RHEA-COMP:9928"/>
        <dbReference type="Rhea" id="RHEA-COMP:10000"/>
        <dbReference type="Rhea" id="RHEA-COMP:10001"/>
        <dbReference type="Rhea" id="RHEA-COMP:10475"/>
        <dbReference type="Rhea" id="RHEA-COMP:14568"/>
        <dbReference type="Rhea" id="RHEA-COMP:14569"/>
        <dbReference type="ChEBI" id="CHEBI:15378"/>
        <dbReference type="ChEBI" id="CHEBI:17319"/>
        <dbReference type="ChEBI" id="CHEBI:29034"/>
        <dbReference type="ChEBI" id="CHEBI:29919"/>
        <dbReference type="ChEBI" id="CHEBI:33722"/>
        <dbReference type="ChEBI" id="CHEBI:33737"/>
        <dbReference type="ChEBI" id="CHEBI:33738"/>
        <dbReference type="ChEBI" id="CHEBI:57844"/>
        <dbReference type="ChEBI" id="CHEBI:59789"/>
        <dbReference type="ChEBI" id="CHEBI:78809"/>
        <dbReference type="ChEBI" id="CHEBI:83100"/>
        <dbReference type="EC" id="2.8.1.8"/>
    </reaction>
</comment>
<dbReference type="InterPro" id="IPR013785">
    <property type="entry name" value="Aldolase_TIM"/>
</dbReference>
<gene>
    <name evidence="8 10" type="primary">lipA</name>
    <name evidence="10" type="ORF">CYJ19_10435</name>
</gene>
<dbReference type="Pfam" id="PF04055">
    <property type="entry name" value="Radical_SAM"/>
    <property type="match status" value="1"/>
</dbReference>
<dbReference type="GeneID" id="35867272"/>
<accession>A0A2I1IKH2</accession>
<dbReference type="PANTHER" id="PTHR10949:SF0">
    <property type="entry name" value="LIPOYL SYNTHASE, MITOCHONDRIAL"/>
    <property type="match status" value="1"/>
</dbReference>
<feature type="binding site" evidence="8">
    <location>
        <position position="62"/>
    </location>
    <ligand>
        <name>[4Fe-4S] cluster</name>
        <dbReference type="ChEBI" id="CHEBI:49883"/>
        <label>1</label>
    </ligand>
</feature>
<comment type="pathway">
    <text evidence="8">Protein modification; protein lipoylation via endogenous pathway; protein N(6)-(lipoyl)lysine from octanoyl-[acyl-carrier-protein]: step 2/2.</text>
</comment>
<feature type="binding site" evidence="8">
    <location>
        <position position="83"/>
    </location>
    <ligand>
        <name>[4Fe-4S] cluster</name>
        <dbReference type="ChEBI" id="CHEBI:49883"/>
        <label>2</label>
        <note>4Fe-4S-S-AdoMet</note>
    </ligand>
</feature>
<evidence type="ECO:0000256" key="5">
    <source>
        <dbReference type="ARBA" id="ARBA00023004"/>
    </source>
</evidence>
<dbReference type="PIRSF" id="PIRSF005963">
    <property type="entry name" value="Lipoyl_synth"/>
    <property type="match status" value="1"/>
</dbReference>
<dbReference type="RefSeq" id="WP_024331500.1">
    <property type="nucleotide sequence ID" value="NZ_JASOXK010000004.1"/>
</dbReference>
<dbReference type="InterPro" id="IPR003698">
    <property type="entry name" value="Lipoyl_synth"/>
</dbReference>
<keyword evidence="3 8" id="KW-0949">S-adenosyl-L-methionine</keyword>
<reference evidence="10 11" key="1">
    <citation type="submission" date="2017-12" db="EMBL/GenBank/DDBJ databases">
        <title>Phylogenetic diversity of female urinary microbiome.</title>
        <authorList>
            <person name="Thomas-White K."/>
            <person name="Wolfe A.J."/>
        </authorList>
    </citation>
    <scope>NUCLEOTIDE SEQUENCE [LARGE SCALE GENOMIC DNA]</scope>
    <source>
        <strain evidence="10 11">UMB0402</strain>
    </source>
</reference>
<keyword evidence="6 8" id="KW-0411">Iron-sulfur</keyword>
<keyword evidence="1 8" id="KW-0004">4Fe-4S</keyword>
<protein>
    <recommendedName>
        <fullName evidence="8">Lipoyl synthase</fullName>
        <ecNumber evidence="8">2.8.1.8</ecNumber>
    </recommendedName>
    <alternativeName>
        <fullName evidence="8">Lip-syn</fullName>
        <shortName evidence="8">LS</shortName>
    </alternativeName>
    <alternativeName>
        <fullName evidence="8">Lipoate synthase</fullName>
    </alternativeName>
    <alternativeName>
        <fullName evidence="8">Lipoic acid synthase</fullName>
    </alternativeName>
    <alternativeName>
        <fullName evidence="8">Sulfur insertion protein LipA</fullName>
    </alternativeName>
</protein>
<evidence type="ECO:0000256" key="7">
    <source>
        <dbReference type="ARBA" id="ARBA00047326"/>
    </source>
</evidence>
<evidence type="ECO:0000256" key="8">
    <source>
        <dbReference type="HAMAP-Rule" id="MF_00206"/>
    </source>
</evidence>
<dbReference type="PANTHER" id="PTHR10949">
    <property type="entry name" value="LIPOYL SYNTHASE"/>
    <property type="match status" value="1"/>
</dbReference>
<dbReference type="InterPro" id="IPR031691">
    <property type="entry name" value="LIAS_N"/>
</dbReference>
<dbReference type="PROSITE" id="PS51918">
    <property type="entry name" value="RADICAL_SAM"/>
    <property type="match status" value="1"/>
</dbReference>
<dbReference type="EMBL" id="PKKO01000006">
    <property type="protein sequence ID" value="PKY71626.1"/>
    <property type="molecule type" value="Genomic_DNA"/>
</dbReference>
<feature type="binding site" evidence="8">
    <location>
        <position position="87"/>
    </location>
    <ligand>
        <name>[4Fe-4S] cluster</name>
        <dbReference type="ChEBI" id="CHEBI:49883"/>
        <label>2</label>
        <note>4Fe-4S-S-AdoMet</note>
    </ligand>
</feature>
<dbReference type="GO" id="GO:0016992">
    <property type="term" value="F:lipoate synthase activity"/>
    <property type="evidence" value="ECO:0007669"/>
    <property type="project" value="UniProtKB-UniRule"/>
</dbReference>
<dbReference type="SMART" id="SM00729">
    <property type="entry name" value="Elp3"/>
    <property type="match status" value="1"/>
</dbReference>
<dbReference type="InterPro" id="IPR058240">
    <property type="entry name" value="rSAM_sf"/>
</dbReference>
<comment type="caution">
    <text evidence="10">The sequence shown here is derived from an EMBL/GenBank/DDBJ whole genome shotgun (WGS) entry which is preliminary data.</text>
</comment>
<dbReference type="SFLD" id="SFLDF00271">
    <property type="entry name" value="lipoyl_synthase"/>
    <property type="match status" value="1"/>
</dbReference>
<dbReference type="SUPFAM" id="SSF102114">
    <property type="entry name" value="Radical SAM enzymes"/>
    <property type="match status" value="1"/>
</dbReference>
<dbReference type="Proteomes" id="UP000235122">
    <property type="component" value="Unassembled WGS sequence"/>
</dbReference>
<feature type="binding site" evidence="8">
    <location>
        <position position="68"/>
    </location>
    <ligand>
        <name>[4Fe-4S] cluster</name>
        <dbReference type="ChEBI" id="CHEBI:49883"/>
        <label>1</label>
    </ligand>
</feature>
<dbReference type="GO" id="GO:0046872">
    <property type="term" value="F:metal ion binding"/>
    <property type="evidence" value="ECO:0007669"/>
    <property type="project" value="UniProtKB-KW"/>
</dbReference>
<comment type="cofactor">
    <cofactor evidence="8">
        <name>[4Fe-4S] cluster</name>
        <dbReference type="ChEBI" id="CHEBI:49883"/>
    </cofactor>
    <text evidence="8">Binds 2 [4Fe-4S] clusters per subunit. One cluster is coordinated with 3 cysteines and an exchangeable S-adenosyl-L-methionine.</text>
</comment>
<dbReference type="CDD" id="cd01335">
    <property type="entry name" value="Radical_SAM"/>
    <property type="match status" value="1"/>
</dbReference>
<dbReference type="SFLD" id="SFLDG01058">
    <property type="entry name" value="lipoyl_synthase_like"/>
    <property type="match status" value="1"/>
</dbReference>
<dbReference type="NCBIfam" id="TIGR00510">
    <property type="entry name" value="lipA"/>
    <property type="match status" value="1"/>
</dbReference>
<keyword evidence="4 8" id="KW-0479">Metal-binding</keyword>
<dbReference type="InterPro" id="IPR006638">
    <property type="entry name" value="Elp3/MiaA/NifB-like_rSAM"/>
</dbReference>
<dbReference type="NCBIfam" id="NF004019">
    <property type="entry name" value="PRK05481.1"/>
    <property type="match status" value="1"/>
</dbReference>
<evidence type="ECO:0000256" key="4">
    <source>
        <dbReference type="ARBA" id="ARBA00022723"/>
    </source>
</evidence>
<evidence type="ECO:0000256" key="1">
    <source>
        <dbReference type="ARBA" id="ARBA00022485"/>
    </source>
</evidence>
<dbReference type="AlphaFoldDB" id="A0A2I1IKH2"/>
<comment type="subcellular location">
    <subcellularLocation>
        <location evidence="8">Cytoplasm</location>
    </subcellularLocation>
</comment>
<organism evidence="10 11">
    <name type="scientific">Winkia neuii</name>
    <dbReference type="NCBI Taxonomy" id="33007"/>
    <lineage>
        <taxon>Bacteria</taxon>
        <taxon>Bacillati</taxon>
        <taxon>Actinomycetota</taxon>
        <taxon>Actinomycetes</taxon>
        <taxon>Actinomycetales</taxon>
        <taxon>Actinomycetaceae</taxon>
        <taxon>Winkia</taxon>
    </lineage>
</organism>
<dbReference type="GO" id="GO:0005737">
    <property type="term" value="C:cytoplasm"/>
    <property type="evidence" value="ECO:0007669"/>
    <property type="project" value="UniProtKB-SubCell"/>
</dbReference>
<name>A0A2I1IKH2_9ACTO</name>
<feature type="domain" description="Radical SAM core" evidence="9">
    <location>
        <begin position="69"/>
        <end position="283"/>
    </location>
</feature>
<feature type="binding site" evidence="8">
    <location>
        <position position="57"/>
    </location>
    <ligand>
        <name>[4Fe-4S] cluster</name>
        <dbReference type="ChEBI" id="CHEBI:49883"/>
        <label>1</label>
    </ligand>
</feature>
<evidence type="ECO:0000256" key="2">
    <source>
        <dbReference type="ARBA" id="ARBA00022679"/>
    </source>
</evidence>
<evidence type="ECO:0000256" key="3">
    <source>
        <dbReference type="ARBA" id="ARBA00022691"/>
    </source>
</evidence>
<evidence type="ECO:0000259" key="9">
    <source>
        <dbReference type="PROSITE" id="PS51918"/>
    </source>
</evidence>